<dbReference type="GO" id="GO:0045786">
    <property type="term" value="P:negative regulation of cell cycle"/>
    <property type="evidence" value="ECO:0007669"/>
    <property type="project" value="TreeGrafter"/>
</dbReference>
<dbReference type="AlphaFoldDB" id="A0A671L3V0"/>
<dbReference type="Pfam" id="PF10195">
    <property type="entry name" value="Phospho_p8"/>
    <property type="match status" value="1"/>
</dbReference>
<evidence type="ECO:0000256" key="1">
    <source>
        <dbReference type="ARBA" id="ARBA00009380"/>
    </source>
</evidence>
<organism evidence="3 4">
    <name type="scientific">Sinocyclocheilus anshuiensis</name>
    <dbReference type="NCBI Taxonomy" id="1608454"/>
    <lineage>
        <taxon>Eukaryota</taxon>
        <taxon>Metazoa</taxon>
        <taxon>Chordata</taxon>
        <taxon>Craniata</taxon>
        <taxon>Vertebrata</taxon>
        <taxon>Euteleostomi</taxon>
        <taxon>Actinopterygii</taxon>
        <taxon>Neopterygii</taxon>
        <taxon>Teleostei</taxon>
        <taxon>Ostariophysi</taxon>
        <taxon>Cypriniformes</taxon>
        <taxon>Cyprinidae</taxon>
        <taxon>Cyprininae</taxon>
        <taxon>Sinocyclocheilus</taxon>
    </lineage>
</organism>
<dbReference type="GO" id="GO:0008285">
    <property type="term" value="P:negative regulation of cell population proliferation"/>
    <property type="evidence" value="ECO:0007669"/>
    <property type="project" value="TreeGrafter"/>
</dbReference>
<reference evidence="3" key="2">
    <citation type="submission" date="2025-09" db="UniProtKB">
        <authorList>
            <consortium name="Ensembl"/>
        </authorList>
    </citation>
    <scope>IDENTIFICATION</scope>
</reference>
<dbReference type="Proteomes" id="UP000472260">
    <property type="component" value="Unassembled WGS sequence"/>
</dbReference>
<dbReference type="Ensembl" id="ENSSANT00000015034.1">
    <property type="protein sequence ID" value="ENSSANP00000014094.1"/>
    <property type="gene ID" value="ENSSANG00000007479.1"/>
</dbReference>
<name>A0A671L3V0_9TELE</name>
<protein>
    <recommendedName>
        <fullName evidence="5">Nuclear protein 1b</fullName>
    </recommendedName>
</protein>
<evidence type="ECO:0008006" key="5">
    <source>
        <dbReference type="Google" id="ProtNLM"/>
    </source>
</evidence>
<dbReference type="GO" id="GO:0006357">
    <property type="term" value="P:regulation of transcription by RNA polymerase II"/>
    <property type="evidence" value="ECO:0007669"/>
    <property type="project" value="TreeGrafter"/>
</dbReference>
<sequence>MATDIDRLVSFEEAHYDEYDYYNLKEYSCHAGGKGKGRSKKEIELNTNRHCPAGHERKIAEKLQNSELKRRRTKSSSS</sequence>
<reference evidence="3" key="1">
    <citation type="submission" date="2025-08" db="UniProtKB">
        <authorList>
            <consortium name="Ensembl"/>
        </authorList>
    </citation>
    <scope>IDENTIFICATION</scope>
</reference>
<keyword evidence="4" id="KW-1185">Reference proteome</keyword>
<dbReference type="PANTHER" id="PTHR17149:SF3">
    <property type="entry name" value="NUCLEAR PROTEIN 2"/>
    <property type="match status" value="1"/>
</dbReference>
<comment type="similarity">
    <text evidence="1">Belongs to the NUPR family.</text>
</comment>
<accession>A0A671L3V0</accession>
<proteinExistence type="inferred from homology"/>
<feature type="region of interest" description="Disordered" evidence="2">
    <location>
        <begin position="50"/>
        <end position="78"/>
    </location>
</feature>
<evidence type="ECO:0000256" key="2">
    <source>
        <dbReference type="SAM" id="MobiDB-lite"/>
    </source>
</evidence>
<dbReference type="PANTHER" id="PTHR17149">
    <property type="entry name" value="NUCLEAR PROTEIN 1 AND 2"/>
    <property type="match status" value="1"/>
</dbReference>
<evidence type="ECO:0000313" key="4">
    <source>
        <dbReference type="Proteomes" id="UP000472260"/>
    </source>
</evidence>
<dbReference type="InterPro" id="IPR018792">
    <property type="entry name" value="NUPR1-like"/>
</dbReference>
<dbReference type="GO" id="GO:0005634">
    <property type="term" value="C:nucleus"/>
    <property type="evidence" value="ECO:0007669"/>
    <property type="project" value="TreeGrafter"/>
</dbReference>
<feature type="compositionally biased region" description="Basic residues" evidence="2">
    <location>
        <begin position="69"/>
        <end position="78"/>
    </location>
</feature>
<evidence type="ECO:0000313" key="3">
    <source>
        <dbReference type="Ensembl" id="ENSSANP00000014094.1"/>
    </source>
</evidence>